<dbReference type="Gene3D" id="2.60.40.10">
    <property type="entry name" value="Immunoglobulins"/>
    <property type="match status" value="1"/>
</dbReference>
<dbReference type="InterPro" id="IPR032260">
    <property type="entry name" value="DUF5060"/>
</dbReference>
<keyword evidence="1" id="KW-0472">Membrane</keyword>
<dbReference type="InterPro" id="IPR015943">
    <property type="entry name" value="WD40/YVTN_repeat-like_dom_sf"/>
</dbReference>
<keyword evidence="1" id="KW-0812">Transmembrane</keyword>
<dbReference type="Gene3D" id="2.130.10.10">
    <property type="entry name" value="YVTN repeat-like/Quinoprotein amine dehydrogenase"/>
    <property type="match status" value="2"/>
</dbReference>
<evidence type="ECO:0000256" key="1">
    <source>
        <dbReference type="SAM" id="Phobius"/>
    </source>
</evidence>
<dbReference type="InterPro" id="IPR011047">
    <property type="entry name" value="Quinoprotein_ADH-like_sf"/>
</dbReference>
<dbReference type="InterPro" id="IPR017853">
    <property type="entry name" value="GH"/>
</dbReference>
<feature type="domain" description="Pyrrolo-quinoline quinone repeat" evidence="2">
    <location>
        <begin position="352"/>
        <end position="411"/>
    </location>
</feature>
<dbReference type="PANTHER" id="PTHR34512">
    <property type="entry name" value="CELL SURFACE PROTEIN"/>
    <property type="match status" value="1"/>
</dbReference>
<name>A0A1F7IP34_9BACT</name>
<dbReference type="AlphaFoldDB" id="A0A1F7IP34"/>
<dbReference type="EMBL" id="MGAI01000017">
    <property type="protein sequence ID" value="OGK45022.1"/>
    <property type="molecule type" value="Genomic_DNA"/>
</dbReference>
<feature type="domain" description="DUF5060" evidence="3">
    <location>
        <begin position="436"/>
        <end position="499"/>
    </location>
</feature>
<keyword evidence="1" id="KW-1133">Transmembrane helix</keyword>
<organism evidence="4 5">
    <name type="scientific">Candidatus Roizmanbacteria bacterium RIFCSPLOWO2_01_FULL_37_16</name>
    <dbReference type="NCBI Taxonomy" id="1802058"/>
    <lineage>
        <taxon>Bacteria</taxon>
        <taxon>Candidatus Roizmaniibacteriota</taxon>
    </lineage>
</organism>
<dbReference type="InterPro" id="IPR018391">
    <property type="entry name" value="PQQ_b-propeller_rpt"/>
</dbReference>
<dbReference type="PANTHER" id="PTHR34512:SF30">
    <property type="entry name" value="OUTER MEMBRANE PROTEIN ASSEMBLY FACTOR BAMB"/>
    <property type="match status" value="1"/>
</dbReference>
<evidence type="ECO:0000313" key="4">
    <source>
        <dbReference type="EMBL" id="OGK45022.1"/>
    </source>
</evidence>
<dbReference type="InterPro" id="IPR013783">
    <property type="entry name" value="Ig-like_fold"/>
</dbReference>
<dbReference type="Pfam" id="PF13360">
    <property type="entry name" value="PQQ_2"/>
    <property type="match status" value="3"/>
</dbReference>
<dbReference type="InterPro" id="IPR002372">
    <property type="entry name" value="PQQ_rpt_dom"/>
</dbReference>
<comment type="caution">
    <text evidence="4">The sequence shown here is derived from an EMBL/GenBank/DDBJ whole genome shotgun (WGS) entry which is preliminary data.</text>
</comment>
<feature type="domain" description="Pyrrolo-quinoline quinone repeat" evidence="2">
    <location>
        <begin position="276"/>
        <end position="349"/>
    </location>
</feature>
<reference evidence="4 5" key="1">
    <citation type="journal article" date="2016" name="Nat. Commun.">
        <title>Thousands of microbial genomes shed light on interconnected biogeochemical processes in an aquifer system.</title>
        <authorList>
            <person name="Anantharaman K."/>
            <person name="Brown C.T."/>
            <person name="Hug L.A."/>
            <person name="Sharon I."/>
            <person name="Castelle C.J."/>
            <person name="Probst A.J."/>
            <person name="Thomas B.C."/>
            <person name="Singh A."/>
            <person name="Wilkins M.J."/>
            <person name="Karaoz U."/>
            <person name="Brodie E.L."/>
            <person name="Williams K.H."/>
            <person name="Hubbard S.S."/>
            <person name="Banfield J.F."/>
        </authorList>
    </citation>
    <scope>NUCLEOTIDE SEQUENCE [LARGE SCALE GENOMIC DNA]</scope>
</reference>
<dbReference type="Pfam" id="PF16586">
    <property type="entry name" value="DUF5060"/>
    <property type="match status" value="1"/>
</dbReference>
<gene>
    <name evidence="4" type="ORF">A3B40_01230</name>
</gene>
<accession>A0A1F7IP34</accession>
<dbReference type="Gene3D" id="3.20.20.80">
    <property type="entry name" value="Glycosidases"/>
    <property type="match status" value="1"/>
</dbReference>
<dbReference type="SUPFAM" id="SSF51445">
    <property type="entry name" value="(Trans)glycosidases"/>
    <property type="match status" value="1"/>
</dbReference>
<evidence type="ECO:0000259" key="3">
    <source>
        <dbReference type="Pfam" id="PF16586"/>
    </source>
</evidence>
<feature type="transmembrane region" description="Helical" evidence="1">
    <location>
        <begin position="7"/>
        <end position="25"/>
    </location>
</feature>
<feature type="domain" description="Pyrrolo-quinoline quinone repeat" evidence="2">
    <location>
        <begin position="99"/>
        <end position="243"/>
    </location>
</feature>
<dbReference type="Proteomes" id="UP000178040">
    <property type="component" value="Unassembled WGS sequence"/>
</dbReference>
<sequence>MKNKFNLFIFIGIVIFLTSLSYFLSKNIWWKFATKGEIYSSPQLYKESIYFGNNAGRFYSVDAKTGKEKWNFKTGYEIFISPVFDRGRVFFTSSNYLFALDAKTGKELWRSQTEKNYRFITDIKIYKGSLFVGDASGTLYSFNTTGKLRWKVHSKTVSKLSSILIDYWLNWFGRSFEIKDGFIYWGSMDGNLYSLSTNNGKLKWRFDSGETISTSVSLTVDKIYLGNRSGKVFILSRKTGRLIRSWREEKNYVQCLTVSPKKFPWQREELTVSYNNGRIIKKDNQGKTLWNIKREDSGYHCPFERDSTILISNKKGLLTALDSRTGKEKWNFTTNAAIKVDPLVTRVRLIPNVYISDINGVMHALKFKTGKKIWSFKTDGPLTTYPIMTNNYLFLTSTDGGLYKINKFTGKANLPFFTKRKFRVAQEIVKIRENNIVEFTIKVDDSLLTNPWKDASIKTVFSHETGKKIETSGFYYDKDTWKIRFNPPIKGKWRWNLKFELAGYILERNGFFNSTTNTSRTYLKISENNPKRLTRDGKTIFNGLGFQDVVWDFNYNGTPLDDWAIGDSNPVVATNSGEKISFRSDKIVNLSPYLSTYGKGGGFNLYRYIANLWEPSGIHSEFLLNEGKSVDTFLQALKNHDYQIWVTIFGFDIPYGSTLYSIEKKELADYIEYMIARYGAYVSIWEIANEAGLPDNLVKFVADNIKLNDFEKKPISVSWEQPYHDSIDVISPHWYETEPVSESDLRTVQLIDKFSDTKKPVVFGEQGNHILNWDKDSAIRMRIRAWSAFFNEGILIFWNSSEKKEIVPRRADIDFTYGNQYIGEEERGYMKILQKFTNGIDISAKKEALSSRNPEVRGYILVSNKEQLGYLYHYTNQEVTTTTQFELNIPKTGTLIWIDPASGKVNLKQYLEKGQNALNSPPFNIDLAFKIKFE</sequence>
<dbReference type="SUPFAM" id="SSF50998">
    <property type="entry name" value="Quinoprotein alcohol dehydrogenase-like"/>
    <property type="match status" value="1"/>
</dbReference>
<protein>
    <submittedName>
        <fullName evidence="4">Uncharacterized protein</fullName>
    </submittedName>
</protein>
<evidence type="ECO:0000259" key="2">
    <source>
        <dbReference type="Pfam" id="PF13360"/>
    </source>
</evidence>
<proteinExistence type="predicted"/>
<dbReference type="SMART" id="SM00564">
    <property type="entry name" value="PQQ"/>
    <property type="match status" value="8"/>
</dbReference>
<evidence type="ECO:0000313" key="5">
    <source>
        <dbReference type="Proteomes" id="UP000178040"/>
    </source>
</evidence>